<accession>A0AAE3XGP4</accession>
<reference evidence="2" key="1">
    <citation type="submission" date="2023-07" db="EMBL/GenBank/DDBJ databases">
        <title>Genomic Encyclopedia of Type Strains, Phase IV (KMG-IV): sequencing the most valuable type-strain genomes for metagenomic binning, comparative biology and taxonomic classification.</title>
        <authorList>
            <person name="Goeker M."/>
        </authorList>
    </citation>
    <scope>NUCLEOTIDE SEQUENCE</scope>
    <source>
        <strain evidence="2">DSM 26174</strain>
    </source>
</reference>
<gene>
    <name evidence="2" type="ORF">HNQ88_000267</name>
</gene>
<keyword evidence="1" id="KW-0732">Signal</keyword>
<evidence type="ECO:0000313" key="2">
    <source>
        <dbReference type="EMBL" id="MDR6237291.1"/>
    </source>
</evidence>
<evidence type="ECO:0000313" key="3">
    <source>
        <dbReference type="Proteomes" id="UP001185092"/>
    </source>
</evidence>
<feature type="chain" id="PRO_5042029593" description="Calx-beta domain-containing protein" evidence="1">
    <location>
        <begin position="22"/>
        <end position="270"/>
    </location>
</feature>
<protein>
    <recommendedName>
        <fullName evidence="4">Calx-beta domain-containing protein</fullName>
    </recommendedName>
</protein>
<comment type="caution">
    <text evidence="2">The sequence shown here is derived from an EMBL/GenBank/DDBJ whole genome shotgun (WGS) entry which is preliminary data.</text>
</comment>
<organism evidence="2 3">
    <name type="scientific">Aureibacter tunicatorum</name>
    <dbReference type="NCBI Taxonomy" id="866807"/>
    <lineage>
        <taxon>Bacteria</taxon>
        <taxon>Pseudomonadati</taxon>
        <taxon>Bacteroidota</taxon>
        <taxon>Cytophagia</taxon>
        <taxon>Cytophagales</taxon>
        <taxon>Persicobacteraceae</taxon>
        <taxon>Aureibacter</taxon>
    </lineage>
</organism>
<dbReference type="PROSITE" id="PS51257">
    <property type="entry name" value="PROKAR_LIPOPROTEIN"/>
    <property type="match status" value="1"/>
</dbReference>
<feature type="signal peptide" evidence="1">
    <location>
        <begin position="1"/>
        <end position="21"/>
    </location>
</feature>
<name>A0AAE3XGP4_9BACT</name>
<evidence type="ECO:0000256" key="1">
    <source>
        <dbReference type="SAM" id="SignalP"/>
    </source>
</evidence>
<evidence type="ECO:0008006" key="4">
    <source>
        <dbReference type="Google" id="ProtNLM"/>
    </source>
</evidence>
<dbReference type="AlphaFoldDB" id="A0AAE3XGP4"/>
<dbReference type="EMBL" id="JAVDQD010000001">
    <property type="protein sequence ID" value="MDR6237291.1"/>
    <property type="molecule type" value="Genomic_DNA"/>
</dbReference>
<proteinExistence type="predicted"/>
<dbReference type="Proteomes" id="UP001185092">
    <property type="component" value="Unassembled WGS sequence"/>
</dbReference>
<sequence length="270" mass="30179">MMMRKLSIFGMLLYLSAFFYACSDDSSDSVAGPNLTPNESTIVAKTGDVVPVKVNIKAPAGFSEVVVQARVDGNAKPEERVTVSESPVTQKDFVYEYEVQPEDAEGVLVLNFSIIDESSQQAETEVIFEIELGMEDLLTRSNFRWFYQQELIVSGENIMDPGKGTTSMSFNDDGTVNFYLGADDGMGVFASYTDWVLDEEEMKLTLTRLGWLGDVSEEEYDLISINRNELVVSMEVDLSWIEDEDYSENELVTTTLVSQAYNPDDLEGDE</sequence>
<keyword evidence="3" id="KW-1185">Reference proteome</keyword>
<dbReference type="RefSeq" id="WP_338390299.1">
    <property type="nucleotide sequence ID" value="NZ_AP025305.1"/>
</dbReference>